<protein>
    <submittedName>
        <fullName evidence="1">PAAR motif protein</fullName>
    </submittedName>
</protein>
<dbReference type="RefSeq" id="WP_124081942.1">
    <property type="nucleotide sequence ID" value="NZ_UWPJ01000039.1"/>
</dbReference>
<dbReference type="CDD" id="cd14737">
    <property type="entry name" value="PAAR_1"/>
    <property type="match status" value="1"/>
</dbReference>
<organism evidence="1 2">
    <name type="scientific">Pigmentiphaga humi</name>
    <dbReference type="NCBI Taxonomy" id="2478468"/>
    <lineage>
        <taxon>Bacteria</taxon>
        <taxon>Pseudomonadati</taxon>
        <taxon>Pseudomonadota</taxon>
        <taxon>Betaproteobacteria</taxon>
        <taxon>Burkholderiales</taxon>
        <taxon>Alcaligenaceae</taxon>
        <taxon>Pigmentiphaga</taxon>
    </lineage>
</organism>
<reference evidence="1 2" key="1">
    <citation type="submission" date="2018-10" db="EMBL/GenBank/DDBJ databases">
        <authorList>
            <person name="Criscuolo A."/>
        </authorList>
    </citation>
    <scope>NUCLEOTIDE SEQUENCE [LARGE SCALE GENOMIC DNA]</scope>
    <source>
        <strain evidence="1">DnA1</strain>
    </source>
</reference>
<dbReference type="Gene3D" id="2.60.200.60">
    <property type="match status" value="1"/>
</dbReference>
<dbReference type="Proteomes" id="UP000277294">
    <property type="component" value="Unassembled WGS sequence"/>
</dbReference>
<dbReference type="InterPro" id="IPR008727">
    <property type="entry name" value="PAAR_motif"/>
</dbReference>
<gene>
    <name evidence="1" type="ORF">PIGHUM_04488</name>
</gene>
<dbReference type="AlphaFoldDB" id="A0A3P4B7V7"/>
<dbReference type="EMBL" id="UWPJ01000039">
    <property type="protein sequence ID" value="VCU72389.1"/>
    <property type="molecule type" value="Genomic_DNA"/>
</dbReference>
<sequence>MPAVARFGDTCTGHGCFPARANDEASANVFVNGLGAHRQGDHWVTHCCGPSCHDSALASGSSTVFVNGKPLGRIGDSVACGSAVATGSGNVFAGG</sequence>
<dbReference type="OrthoDB" id="9807902at2"/>
<evidence type="ECO:0000313" key="1">
    <source>
        <dbReference type="EMBL" id="VCU72389.1"/>
    </source>
</evidence>
<keyword evidence="2" id="KW-1185">Reference proteome</keyword>
<name>A0A3P4B7V7_9BURK</name>
<proteinExistence type="predicted"/>
<accession>A0A3P4B7V7</accession>
<dbReference type="Pfam" id="PF05488">
    <property type="entry name" value="PAAR_motif"/>
    <property type="match status" value="1"/>
</dbReference>
<evidence type="ECO:0000313" key="2">
    <source>
        <dbReference type="Proteomes" id="UP000277294"/>
    </source>
</evidence>